<reference evidence="1 2" key="1">
    <citation type="submission" date="2020-05" db="EMBL/GenBank/DDBJ databases">
        <authorList>
            <person name="Kim M.K."/>
        </authorList>
    </citation>
    <scope>NUCLEOTIDE SEQUENCE [LARGE SCALE GENOMIC DNA]</scope>
    <source>
        <strain evidence="1 2">BT25</strain>
    </source>
</reference>
<evidence type="ECO:0000313" key="1">
    <source>
        <dbReference type="EMBL" id="NTS29751.1"/>
    </source>
</evidence>
<comment type="caution">
    <text evidence="1">The sequence shown here is derived from an EMBL/GenBank/DDBJ whole genome shotgun (WGS) entry which is preliminary data.</text>
</comment>
<proteinExistence type="predicted"/>
<evidence type="ECO:0000313" key="2">
    <source>
        <dbReference type="Proteomes" id="UP000550508"/>
    </source>
</evidence>
<dbReference type="AlphaFoldDB" id="A0A849VJ19"/>
<sequence length="71" mass="8179">MVMTRREAIAWVEKSFERFAAENPDIDPQAWPADACSGQLRRLQQSDLDAYAQMIKDLPSGKTQRVQLRRS</sequence>
<name>A0A849VJ19_9HYPH</name>
<protein>
    <submittedName>
        <fullName evidence="1">Uncharacterized protein</fullName>
    </submittedName>
</protein>
<accession>A0A849VJ19</accession>
<gene>
    <name evidence="1" type="ORF">HQ945_00645</name>
</gene>
<keyword evidence="2" id="KW-1185">Reference proteome</keyword>
<dbReference type="EMBL" id="JABUMX010000001">
    <property type="protein sequence ID" value="NTS29751.1"/>
    <property type="molecule type" value="Genomic_DNA"/>
</dbReference>
<dbReference type="Proteomes" id="UP000550508">
    <property type="component" value="Unassembled WGS sequence"/>
</dbReference>
<organism evidence="1 2">
    <name type="scientific">Phyllobacterium pellucidum</name>
    <dbReference type="NCBI Taxonomy" id="2740464"/>
    <lineage>
        <taxon>Bacteria</taxon>
        <taxon>Pseudomonadati</taxon>
        <taxon>Pseudomonadota</taxon>
        <taxon>Alphaproteobacteria</taxon>
        <taxon>Hyphomicrobiales</taxon>
        <taxon>Phyllobacteriaceae</taxon>
        <taxon>Phyllobacterium</taxon>
    </lineage>
</organism>